<dbReference type="NCBIfam" id="NF003274">
    <property type="entry name" value="PRK04262.1"/>
    <property type="match status" value="1"/>
</dbReference>
<dbReference type="GO" id="GO:0044550">
    <property type="term" value="P:secondary metabolite biosynthetic process"/>
    <property type="evidence" value="ECO:0007669"/>
    <property type="project" value="TreeGrafter"/>
</dbReference>
<keyword evidence="2" id="KW-0012">Acyltransferase</keyword>
<evidence type="ECO:0000259" key="3">
    <source>
        <dbReference type="Pfam" id="PF08541"/>
    </source>
</evidence>
<comment type="caution">
    <text evidence="4">The sequence shown here is derived from an EMBL/GenBank/DDBJ whole genome shotgun (WGS) entry which is preliminary data.</text>
</comment>
<dbReference type="SUPFAM" id="SSF53901">
    <property type="entry name" value="Thiolase-like"/>
    <property type="match status" value="2"/>
</dbReference>
<evidence type="ECO:0000313" key="4">
    <source>
        <dbReference type="EMBL" id="PIQ73250.1"/>
    </source>
</evidence>
<evidence type="ECO:0000256" key="2">
    <source>
        <dbReference type="ARBA" id="ARBA00023315"/>
    </source>
</evidence>
<dbReference type="NCBIfam" id="TIGR00748">
    <property type="entry name" value="HMG_CoA_syn_Arc"/>
    <property type="match status" value="1"/>
</dbReference>
<protein>
    <submittedName>
        <fullName evidence="4">Hydroxymethylglutaryl-CoA synthase</fullName>
    </submittedName>
</protein>
<sequence length="348" mass="38383">MRTINKNMVGITDYGFYIPKYRIKVSDIASQWGKCSEKVENTLQVHEKAVAGIDEDVLTMAYEASIMALSSNKNLRSEIGSVFVGSETFPYAVKPTSSSLGEWLGLSHDYLAYDTQFACKAATGALISAMGLVKSKDISTALVCGSDKANARPKDVLEYSASSGANAWVLGRENIIAEIVDWTSFTSDTPDFWRRSKAEFPSHAGRFTGTPAYFYHITRAIEKLLQKTSMTTDMFAHVVFHMPNGSFPLKAAKILNITKEQMHQGYIVKNLGNSYSASALMGLVSVLDVAKPGEKILFASYGSGAGSDAIIFNITDKIVEKRKNFLKMISEKTYIHYITYSRNMGIIK</sequence>
<dbReference type="InterPro" id="IPR013747">
    <property type="entry name" value="ACP_syn_III_C"/>
</dbReference>
<dbReference type="InterPro" id="IPR016039">
    <property type="entry name" value="Thiolase-like"/>
</dbReference>
<dbReference type="Gene3D" id="3.40.47.10">
    <property type="match status" value="1"/>
</dbReference>
<dbReference type="EMBL" id="PCVM01000081">
    <property type="protein sequence ID" value="PIQ73250.1"/>
    <property type="molecule type" value="Genomic_DNA"/>
</dbReference>
<evidence type="ECO:0000313" key="5">
    <source>
        <dbReference type="Proteomes" id="UP000231056"/>
    </source>
</evidence>
<dbReference type="InterPro" id="IPR004656">
    <property type="entry name" value="HMG_CoA_Synthase"/>
</dbReference>
<dbReference type="PANTHER" id="PTHR34069:SF2">
    <property type="entry name" value="BETA-KETOACYL-[ACYL-CARRIER-PROTEIN] SYNTHASE III"/>
    <property type="match status" value="1"/>
</dbReference>
<evidence type="ECO:0000256" key="1">
    <source>
        <dbReference type="ARBA" id="ARBA00022679"/>
    </source>
</evidence>
<reference evidence="4 5" key="1">
    <citation type="submission" date="2017-09" db="EMBL/GenBank/DDBJ databases">
        <title>Depth-based differentiation of microbial function through sediment-hosted aquifers and enrichment of novel symbionts in the deep terrestrial subsurface.</title>
        <authorList>
            <person name="Probst A.J."/>
            <person name="Ladd B."/>
            <person name="Jarett J.K."/>
            <person name="Geller-Mcgrath D.E."/>
            <person name="Sieber C.M."/>
            <person name="Emerson J.B."/>
            <person name="Anantharaman K."/>
            <person name="Thomas B.C."/>
            <person name="Malmstrom R."/>
            <person name="Stieglmeier M."/>
            <person name="Klingl A."/>
            <person name="Woyke T."/>
            <person name="Ryan C.M."/>
            <person name="Banfield J.F."/>
        </authorList>
    </citation>
    <scope>NUCLEOTIDE SEQUENCE [LARGE SCALE GENOMIC DNA]</scope>
    <source>
        <strain evidence="4">CG11_big_fil_rev_8_21_14_0_20_36_8</strain>
    </source>
</reference>
<dbReference type="CDD" id="cd00827">
    <property type="entry name" value="init_cond_enzymes"/>
    <property type="match status" value="1"/>
</dbReference>
<dbReference type="AlphaFoldDB" id="A0A2M6ITR5"/>
<gene>
    <name evidence="4" type="ORF">COV58_03490</name>
</gene>
<keyword evidence="1" id="KW-0808">Transferase</keyword>
<dbReference type="Pfam" id="PF08541">
    <property type="entry name" value="ACP_syn_III_C"/>
    <property type="match status" value="1"/>
</dbReference>
<organism evidence="4 5">
    <name type="scientific">Candidatus Roizmanbacteria bacterium CG11_big_fil_rev_8_21_14_0_20_36_8</name>
    <dbReference type="NCBI Taxonomy" id="1974856"/>
    <lineage>
        <taxon>Bacteria</taxon>
        <taxon>Candidatus Roizmaniibacteriota</taxon>
    </lineage>
</organism>
<dbReference type="PANTHER" id="PTHR34069">
    <property type="entry name" value="3-OXOACYL-[ACYL-CARRIER-PROTEIN] SYNTHASE 3"/>
    <property type="match status" value="1"/>
</dbReference>
<feature type="domain" description="Beta-ketoacyl-[acyl-carrier-protein] synthase III C-terminal" evidence="3">
    <location>
        <begin position="225"/>
        <end position="313"/>
    </location>
</feature>
<accession>A0A2M6ITR5</accession>
<dbReference type="Proteomes" id="UP000231056">
    <property type="component" value="Unassembled WGS sequence"/>
</dbReference>
<proteinExistence type="predicted"/>
<name>A0A2M6ITR5_9BACT</name>
<dbReference type="GO" id="GO:0004421">
    <property type="term" value="F:hydroxymethylglutaryl-CoA synthase activity"/>
    <property type="evidence" value="ECO:0007669"/>
    <property type="project" value="InterPro"/>
</dbReference>